<dbReference type="Gene3D" id="3.40.50.150">
    <property type="entry name" value="Vaccinia Virus protein VP39"/>
    <property type="match status" value="1"/>
</dbReference>
<evidence type="ECO:0000256" key="1">
    <source>
        <dbReference type="ARBA" id="ARBA00022603"/>
    </source>
</evidence>
<proteinExistence type="predicted"/>
<evidence type="ECO:0000256" key="3">
    <source>
        <dbReference type="ARBA" id="ARBA00022691"/>
    </source>
</evidence>
<dbReference type="SUPFAM" id="SSF53335">
    <property type="entry name" value="S-adenosyl-L-methionine-dependent methyltransferases"/>
    <property type="match status" value="1"/>
</dbReference>
<sequence>MDIAAKYDRAAARWDEKLSQLGYTHAYRQLIQAHTNATHPVLDAGTGTGGFACAWLSEGGSRDLTLLDPSDRMLSKAQDRIKGAGTLPRIVQSTLERFEPDTRFGTVLAAHVIEHCVNPADAFVRMASWLSPGGRLILVASKPHWCNWLIWLRYRHNWFDASQIAALAHNAGLTRTDTHDFTAGPPSRTSRGYIFTKPKKEEPCSSHM</sequence>
<keyword evidence="5" id="KW-1185">Reference proteome</keyword>
<dbReference type="Proteomes" id="UP001429564">
    <property type="component" value="Unassembled WGS sequence"/>
</dbReference>
<dbReference type="GO" id="GO:0032259">
    <property type="term" value="P:methylation"/>
    <property type="evidence" value="ECO:0007669"/>
    <property type="project" value="UniProtKB-KW"/>
</dbReference>
<evidence type="ECO:0000313" key="5">
    <source>
        <dbReference type="Proteomes" id="UP001429564"/>
    </source>
</evidence>
<reference evidence="4 5" key="1">
    <citation type="submission" date="2018-05" db="EMBL/GenBank/DDBJ databases">
        <authorList>
            <person name="Zhang Y.-J."/>
        </authorList>
    </citation>
    <scope>NUCLEOTIDE SEQUENCE [LARGE SCALE GENOMIC DNA]</scope>
    <source>
        <strain evidence="4 5">CY04</strain>
    </source>
</reference>
<organism evidence="4 5">
    <name type="scientific">Parasedimentitalea denitrificans</name>
    <dbReference type="NCBI Taxonomy" id="2211118"/>
    <lineage>
        <taxon>Bacteria</taxon>
        <taxon>Pseudomonadati</taxon>
        <taxon>Pseudomonadota</taxon>
        <taxon>Alphaproteobacteria</taxon>
        <taxon>Rhodobacterales</taxon>
        <taxon>Paracoccaceae</taxon>
        <taxon>Parasedimentitalea</taxon>
    </lineage>
</organism>
<comment type="caution">
    <text evidence="4">The sequence shown here is derived from an EMBL/GenBank/DDBJ whole genome shotgun (WGS) entry which is preliminary data.</text>
</comment>
<dbReference type="PANTHER" id="PTHR43464:SF19">
    <property type="entry name" value="UBIQUINONE BIOSYNTHESIS O-METHYLTRANSFERASE, MITOCHONDRIAL"/>
    <property type="match status" value="1"/>
</dbReference>
<dbReference type="GO" id="GO:0008168">
    <property type="term" value="F:methyltransferase activity"/>
    <property type="evidence" value="ECO:0007669"/>
    <property type="project" value="UniProtKB-KW"/>
</dbReference>
<dbReference type="EMBL" id="QHLQ01000022">
    <property type="protein sequence ID" value="NIZ62794.1"/>
    <property type="molecule type" value="Genomic_DNA"/>
</dbReference>
<keyword evidence="3" id="KW-0949">S-adenosyl-L-methionine</keyword>
<evidence type="ECO:0000313" key="4">
    <source>
        <dbReference type="EMBL" id="NIZ62794.1"/>
    </source>
</evidence>
<dbReference type="PANTHER" id="PTHR43464">
    <property type="entry name" value="METHYLTRANSFERASE"/>
    <property type="match status" value="1"/>
</dbReference>
<dbReference type="Pfam" id="PF13489">
    <property type="entry name" value="Methyltransf_23"/>
    <property type="match status" value="1"/>
</dbReference>
<evidence type="ECO:0000256" key="2">
    <source>
        <dbReference type="ARBA" id="ARBA00022679"/>
    </source>
</evidence>
<protein>
    <submittedName>
        <fullName evidence="4">Class I SAM-dependent methyltransferase</fullName>
    </submittedName>
</protein>
<dbReference type="InterPro" id="IPR029063">
    <property type="entry name" value="SAM-dependent_MTases_sf"/>
</dbReference>
<keyword evidence="1 4" id="KW-0489">Methyltransferase</keyword>
<name>A0ABX0WDC2_9RHOB</name>
<gene>
    <name evidence="4" type="ORF">DL239_17635</name>
</gene>
<keyword evidence="2" id="KW-0808">Transferase</keyword>
<accession>A0ABX0WDC2</accession>
<dbReference type="CDD" id="cd02440">
    <property type="entry name" value="AdoMet_MTases"/>
    <property type="match status" value="1"/>
</dbReference>